<reference evidence="4 5" key="1">
    <citation type="journal article" date="2023" name="Microbiol. Spectr.">
        <title>Symbiosis of Carpenter Bees with Uncharacterized Lactic Acid Bacteria Showing NAD Auxotrophy.</title>
        <authorList>
            <person name="Kawasaki S."/>
            <person name="Ozawa K."/>
            <person name="Mori T."/>
            <person name="Yamamoto A."/>
            <person name="Ito M."/>
            <person name="Ohkuma M."/>
            <person name="Sakamoto M."/>
            <person name="Matsutani M."/>
        </authorList>
    </citation>
    <scope>NUCLEOTIDE SEQUENCE [LARGE SCALE GENOMIC DNA]</scope>
    <source>
        <strain evidence="4 5">Kim37-2</strain>
    </source>
</reference>
<dbReference type="EMBL" id="AP026798">
    <property type="protein sequence ID" value="BDR52860.1"/>
    <property type="molecule type" value="Genomic_DNA"/>
</dbReference>
<proteinExistence type="inferred from homology"/>
<dbReference type="PANTHER" id="PTHR10204:SF34">
    <property type="entry name" value="NAD(P)H DEHYDROGENASE [QUINONE] 1 ISOFORM 1"/>
    <property type="match status" value="1"/>
</dbReference>
<comment type="similarity">
    <text evidence="1">Belongs to the NAD(P)H dehydrogenase (quinone) family.</text>
</comment>
<dbReference type="Gene3D" id="3.40.50.360">
    <property type="match status" value="1"/>
</dbReference>
<evidence type="ECO:0000256" key="1">
    <source>
        <dbReference type="ARBA" id="ARBA00006252"/>
    </source>
</evidence>
<feature type="domain" description="Flavodoxin-like fold" evidence="3">
    <location>
        <begin position="1"/>
        <end position="187"/>
    </location>
</feature>
<dbReference type="InterPro" id="IPR051545">
    <property type="entry name" value="NAD(P)H_dehydrogenase_qn"/>
</dbReference>
<evidence type="ECO:0000256" key="2">
    <source>
        <dbReference type="ARBA" id="ARBA00023002"/>
    </source>
</evidence>
<dbReference type="SUPFAM" id="SSF52218">
    <property type="entry name" value="Flavoproteins"/>
    <property type="match status" value="1"/>
</dbReference>
<dbReference type="PANTHER" id="PTHR10204">
    <property type="entry name" value="NAD P H OXIDOREDUCTASE-RELATED"/>
    <property type="match status" value="1"/>
</dbReference>
<sequence>MKAVAITANPDPESLTLAVGNAFLNGAAEGGALTDLIDLYAEGFDPTYTMEDRLHYSEQGPLPQDVAALQDRIADADVLTFVFPMYWFGMPAMMKGFFDRVLCRRFAYHADGTEGALAGKKVRLLILCGGREDDFRRNGVNDAVETQICQRTLTDYCAITDIEKMYIDGLGNGEDADEESAQDIRQRLVHVSLMGRQLALEGGSGEDGARG</sequence>
<name>A0ABM8B857_9BIFI</name>
<evidence type="ECO:0000313" key="4">
    <source>
        <dbReference type="EMBL" id="BDR52860.1"/>
    </source>
</evidence>
<evidence type="ECO:0000313" key="5">
    <source>
        <dbReference type="Proteomes" id="UP001321766"/>
    </source>
</evidence>
<dbReference type="InterPro" id="IPR029039">
    <property type="entry name" value="Flavoprotein-like_sf"/>
</dbReference>
<dbReference type="InterPro" id="IPR003680">
    <property type="entry name" value="Flavodoxin_fold"/>
</dbReference>
<gene>
    <name evidence="4" type="ORF">KIM372_07670</name>
</gene>
<dbReference type="Proteomes" id="UP001321766">
    <property type="component" value="Chromosome"/>
</dbReference>
<keyword evidence="5" id="KW-1185">Reference proteome</keyword>
<protein>
    <recommendedName>
        <fullName evidence="3">Flavodoxin-like fold domain-containing protein</fullName>
    </recommendedName>
</protein>
<accession>A0ABM8B857</accession>
<dbReference type="Pfam" id="PF02525">
    <property type="entry name" value="Flavodoxin_2"/>
    <property type="match status" value="1"/>
</dbReference>
<organism evidence="4 5">
    <name type="scientific">Bombiscardovia nodaiensis</name>
    <dbReference type="NCBI Taxonomy" id="2932181"/>
    <lineage>
        <taxon>Bacteria</taxon>
        <taxon>Bacillati</taxon>
        <taxon>Actinomycetota</taxon>
        <taxon>Actinomycetes</taxon>
        <taxon>Bifidobacteriales</taxon>
        <taxon>Bifidobacteriaceae</taxon>
        <taxon>Bombiscardovia</taxon>
    </lineage>
</organism>
<evidence type="ECO:0000259" key="3">
    <source>
        <dbReference type="Pfam" id="PF02525"/>
    </source>
</evidence>
<keyword evidence="2" id="KW-0560">Oxidoreductase</keyword>